<dbReference type="InterPro" id="IPR027417">
    <property type="entry name" value="P-loop_NTPase"/>
</dbReference>
<dbReference type="PANTHER" id="PTHR43038:SF3">
    <property type="entry name" value="ABC TRANSPORTER G FAMILY MEMBER 20 ISOFORM X1"/>
    <property type="match status" value="1"/>
</dbReference>
<dbReference type="CDD" id="cd03230">
    <property type="entry name" value="ABC_DR_subfamily_A"/>
    <property type="match status" value="1"/>
</dbReference>
<dbReference type="AlphaFoldDB" id="A0AAJ4NHB1"/>
<dbReference type="SUPFAM" id="SSF52540">
    <property type="entry name" value="P-loop containing nucleoside triphosphate hydrolases"/>
    <property type="match status" value="2"/>
</dbReference>
<evidence type="ECO:0000313" key="4">
    <source>
        <dbReference type="EMBL" id="QWQ19706.2"/>
    </source>
</evidence>
<dbReference type="Gene3D" id="3.40.50.300">
    <property type="entry name" value="P-loop containing nucleotide triphosphate hydrolases"/>
    <property type="match status" value="2"/>
</dbReference>
<gene>
    <name evidence="4" type="ORF">KOF27_13890</name>
</gene>
<dbReference type="InterPro" id="IPR003439">
    <property type="entry name" value="ABC_transporter-like_ATP-bd"/>
</dbReference>
<accession>A0AAJ4NHB1</accession>
<keyword evidence="2 4" id="KW-0067">ATP-binding</keyword>
<dbReference type="InterPro" id="IPR017871">
    <property type="entry name" value="ABC_transporter-like_CS"/>
</dbReference>
<sequence length="611" mass="67149">MSDDYSIRLSNVEKTFVGLDTPAVESLTIDIHGGSVTGLVGPDGAGKTTLMRMIAGLLKPDAGKISVMGLDPIDDSIAMRAGLGYMPQKFGLYEDLTVQENLNLYADLRGVLGEERQKTYQQLLSFTSLAPFTNRLAGKLSGGMKQKLGLACTLLGKPKVLLLDEPGVGVDPIARRELWQMVHTLADDGMLILWSTSYLDEAQQCKNVLLLNKGKQLYAGKPELLTEKMAGRSFLLDVPATQKRTVLQNALVLPETTDGVIQGRYIRLILKPNASQTNLLTALNMADGKLIEAQPRFEDAFIDLLGGGPSHRSELAAIVPQIPPNPEETVIEARNLTKKFGQFAATDTVNFQVKRGEIFGLLGPNGAGKSTTFKMMCALMKPTDGQALVLGMDLKTSSNKVRQHLGYMAQKFSLYGNLKVGQNLKFFSGVYGLHHQQQTKKIQEMVEAFNFKPIINQVTESLPLGYKQRLALACSLMHEPDILFLDEPTSGVDPLTRREFWLHINGMVDKGVTVMVTTHFMDEAEYCDRIGLVYHGKIIAAGTPDELKQQVASAENPDPSMEDAFIELIMNYDKQQEALWLTPLLIFHGVGLKHYAGKKVNKLCGILAALL</sequence>
<dbReference type="PROSITE" id="PS50893">
    <property type="entry name" value="ABC_TRANSPORTER_2"/>
    <property type="match status" value="2"/>
</dbReference>
<dbReference type="PANTHER" id="PTHR43038">
    <property type="entry name" value="ATP-BINDING CASSETTE, SUB-FAMILY H, MEMBER 1"/>
    <property type="match status" value="1"/>
</dbReference>
<name>A0AAJ4NHB1_PRORE</name>
<evidence type="ECO:0000256" key="2">
    <source>
        <dbReference type="ARBA" id="ARBA00022840"/>
    </source>
</evidence>
<keyword evidence="1" id="KW-0547">Nucleotide-binding</keyword>
<organism evidence="4 5">
    <name type="scientific">Providencia rettgeri</name>
    <dbReference type="NCBI Taxonomy" id="587"/>
    <lineage>
        <taxon>Bacteria</taxon>
        <taxon>Pseudomonadati</taxon>
        <taxon>Pseudomonadota</taxon>
        <taxon>Gammaproteobacteria</taxon>
        <taxon>Enterobacterales</taxon>
        <taxon>Morganellaceae</taxon>
        <taxon>Providencia</taxon>
    </lineage>
</organism>
<evidence type="ECO:0000313" key="5">
    <source>
        <dbReference type="Proteomes" id="UP000682358"/>
    </source>
</evidence>
<evidence type="ECO:0000259" key="3">
    <source>
        <dbReference type="PROSITE" id="PS50893"/>
    </source>
</evidence>
<dbReference type="PROSITE" id="PS00211">
    <property type="entry name" value="ABC_TRANSPORTER_1"/>
    <property type="match status" value="1"/>
</dbReference>
<feature type="domain" description="ABC transporter" evidence="3">
    <location>
        <begin position="331"/>
        <end position="560"/>
    </location>
</feature>
<dbReference type="GO" id="GO:0016887">
    <property type="term" value="F:ATP hydrolysis activity"/>
    <property type="evidence" value="ECO:0007669"/>
    <property type="project" value="InterPro"/>
</dbReference>
<evidence type="ECO:0000256" key="1">
    <source>
        <dbReference type="ARBA" id="ARBA00022741"/>
    </source>
</evidence>
<dbReference type="SMART" id="SM00382">
    <property type="entry name" value="AAA"/>
    <property type="match status" value="2"/>
</dbReference>
<feature type="domain" description="ABC transporter" evidence="3">
    <location>
        <begin position="7"/>
        <end position="238"/>
    </location>
</feature>
<protein>
    <submittedName>
        <fullName evidence="4">ATP-binding cassette domain-containing protein</fullName>
    </submittedName>
</protein>
<dbReference type="GO" id="GO:0005524">
    <property type="term" value="F:ATP binding"/>
    <property type="evidence" value="ECO:0007669"/>
    <property type="project" value="UniProtKB-KW"/>
</dbReference>
<dbReference type="Proteomes" id="UP000682358">
    <property type="component" value="Chromosome"/>
</dbReference>
<reference evidence="4" key="1">
    <citation type="submission" date="2021-06" db="EMBL/GenBank/DDBJ databases">
        <title>Emergence of genetically related NDM-1-producing Providencia rettgeri strains in Argentina.</title>
        <authorList>
            <person name="Pasteran F."/>
            <person name="Meo A."/>
            <person name="Gomez S."/>
            <person name="Derdoy L."/>
            <person name="Albronoz E."/>
            <person name="Faccone D."/>
            <person name="Guerriero L."/>
            <person name="Archuby D."/>
            <person name="Tarzia A."/>
            <person name="Lopez M."/>
            <person name="Corso A."/>
        </authorList>
    </citation>
    <scope>NUCLEOTIDE SEQUENCE</scope>
    <source>
        <strain evidence="4">PreM15628</strain>
    </source>
</reference>
<proteinExistence type="predicted"/>
<dbReference type="EMBL" id="CP076405">
    <property type="protein sequence ID" value="QWQ19706.2"/>
    <property type="molecule type" value="Genomic_DNA"/>
</dbReference>
<dbReference type="InterPro" id="IPR003593">
    <property type="entry name" value="AAA+_ATPase"/>
</dbReference>
<dbReference type="Pfam" id="PF00005">
    <property type="entry name" value="ABC_tran"/>
    <property type="match status" value="2"/>
</dbReference>